<dbReference type="SUPFAM" id="SSF51905">
    <property type="entry name" value="FAD/NAD(P)-binding domain"/>
    <property type="match status" value="1"/>
</dbReference>
<dbReference type="InterPro" id="IPR036188">
    <property type="entry name" value="FAD/NAD-bd_sf"/>
</dbReference>
<feature type="domain" description="Amine oxidase" evidence="1">
    <location>
        <begin position="12"/>
        <end position="100"/>
    </location>
</feature>
<evidence type="ECO:0000313" key="3">
    <source>
        <dbReference type="Proteomes" id="UP000312784"/>
    </source>
</evidence>
<evidence type="ECO:0000259" key="1">
    <source>
        <dbReference type="Pfam" id="PF01593"/>
    </source>
</evidence>
<dbReference type="Pfam" id="PF01593">
    <property type="entry name" value="Amino_oxidase"/>
    <property type="match status" value="2"/>
</dbReference>
<reference evidence="2 3" key="1">
    <citation type="submission" date="2019-06" db="EMBL/GenBank/DDBJ databases">
        <title>Ochrobactrum cricket sp.nov., isolated from the insect Teleogryllus occipitalis living in deserted cropland.</title>
        <authorList>
            <person name="Hu M."/>
        </authorList>
    </citation>
    <scope>NUCLEOTIDE SEQUENCE [LARGE SCALE GENOMIC DNA]</scope>
    <source>
        <strain evidence="2 3">LCB8</strain>
    </source>
</reference>
<keyword evidence="3" id="KW-1185">Reference proteome</keyword>
<feature type="domain" description="Amine oxidase" evidence="1">
    <location>
        <begin position="166"/>
        <end position="413"/>
    </location>
</feature>
<sequence>MTGKCAVVGGGVAGITAVRELRRRGVSDVTIFEKTDRIGGRVFSRSIDDTGGVAELGAGRFNPSRHIRLKKLVDKYGLATKPFSFPLQPLQYGLHQHSLELLKSFCSDLGDLRGSLSPMESQRLTLEEAALSSIGRYKFECLVTMTGYDTLRNPDLTFDDGYELLQHHPETCGLFQGELSEWLAFSHGFSALTAAMVSEIERDVTISLEHELTEVMPRNGGGYELCFETPHGLQSQGFDKVVFAIPIWSIQKLRGLNMSAFFRKSISAVPLTKAYFSYADRWWAGTHIEGRCVSSDTIFRKAYFPADANNLLIYADGESAVLLEKALKNDRNVHSAFIEAMLDHLPFGLVSDAIPKPTGSGHQFWDEGISFWKSGVNFIGSGFWSIDDDACVCSDLFTQHLGWVEGALESAERGVAHLYRNQSCAQAVAAVG</sequence>
<dbReference type="PRINTS" id="PR00419">
    <property type="entry name" value="ADXRDTASE"/>
</dbReference>
<dbReference type="Proteomes" id="UP000312784">
    <property type="component" value="Unassembled WGS sequence"/>
</dbReference>
<gene>
    <name evidence="2" type="ORF">FIC94_09910</name>
</gene>
<accession>A0ABY2Y5U1</accession>
<proteinExistence type="predicted"/>
<evidence type="ECO:0000313" key="2">
    <source>
        <dbReference type="EMBL" id="TNV16139.1"/>
    </source>
</evidence>
<dbReference type="InterPro" id="IPR002937">
    <property type="entry name" value="Amino_oxidase"/>
</dbReference>
<comment type="caution">
    <text evidence="2">The sequence shown here is derived from an EMBL/GenBank/DDBJ whole genome shotgun (WGS) entry which is preliminary data.</text>
</comment>
<protein>
    <submittedName>
        <fullName evidence="2">FAD-dependent oxidoreductase</fullName>
    </submittedName>
</protein>
<dbReference type="Gene3D" id="3.50.50.60">
    <property type="entry name" value="FAD/NAD(P)-binding domain"/>
    <property type="match status" value="1"/>
</dbReference>
<name>A0ABY2Y5U1_9HYPH</name>
<dbReference type="InterPro" id="IPR050464">
    <property type="entry name" value="Zeta_carotene_desat/Oxidored"/>
</dbReference>
<organism evidence="2 3">
    <name type="scientific">Ochrobactrum teleogrylli</name>
    <dbReference type="NCBI Taxonomy" id="2479765"/>
    <lineage>
        <taxon>Bacteria</taxon>
        <taxon>Pseudomonadati</taxon>
        <taxon>Pseudomonadota</taxon>
        <taxon>Alphaproteobacteria</taxon>
        <taxon>Hyphomicrobiales</taxon>
        <taxon>Brucellaceae</taxon>
        <taxon>Brucella/Ochrobactrum group</taxon>
        <taxon>Ochrobactrum</taxon>
    </lineage>
</organism>
<dbReference type="RefSeq" id="WP_140024773.1">
    <property type="nucleotide sequence ID" value="NZ_JBHUFG010000018.1"/>
</dbReference>
<dbReference type="EMBL" id="VEWL01000005">
    <property type="protein sequence ID" value="TNV16139.1"/>
    <property type="molecule type" value="Genomic_DNA"/>
</dbReference>
<dbReference type="PANTHER" id="PTHR42923">
    <property type="entry name" value="PROTOPORPHYRINOGEN OXIDASE"/>
    <property type="match status" value="1"/>
</dbReference>